<evidence type="ECO:0000313" key="2">
    <source>
        <dbReference type="Proteomes" id="UP000005984"/>
    </source>
</evidence>
<gene>
    <name evidence="1" type="ORF">HMPREF0072_0585</name>
</gene>
<reference evidence="1 2" key="1">
    <citation type="submission" date="2008-10" db="EMBL/GenBank/DDBJ databases">
        <authorList>
            <person name="Qin X."/>
            <person name="Bachman B."/>
            <person name="Battles P."/>
            <person name="Bell A."/>
            <person name="Bess C."/>
            <person name="Bickham C."/>
            <person name="Chaboub L."/>
            <person name="Chen D."/>
            <person name="Coyle M."/>
            <person name="Deiros D.R."/>
            <person name="Dinh H."/>
            <person name="Forbes L."/>
            <person name="Fowler G."/>
            <person name="Francisco L."/>
            <person name="Fu Q."/>
            <person name="Gubbala S."/>
            <person name="Hale W."/>
            <person name="Han Y."/>
            <person name="Hemphill L."/>
            <person name="Highlander S.K."/>
            <person name="Hirani K."/>
            <person name="Hogues M."/>
            <person name="Jackson L."/>
            <person name="Jakkamsetti A."/>
            <person name="Javaid M."/>
            <person name="Jiang H."/>
            <person name="Korchina V."/>
            <person name="Kovar C."/>
            <person name="Lara F."/>
            <person name="Lee S."/>
            <person name="Mata R."/>
            <person name="Mathew T."/>
            <person name="Moen C."/>
            <person name="Morales K."/>
            <person name="Munidasa M."/>
            <person name="Nazareth L."/>
            <person name="Ngo R."/>
            <person name="Nguyen L."/>
            <person name="Okwuonu G."/>
            <person name="Ongeri F."/>
            <person name="Patil S."/>
            <person name="Petrosino J."/>
            <person name="Pham C."/>
            <person name="Pham P."/>
            <person name="Pu L.-L."/>
            <person name="Puazo M."/>
            <person name="Raj R."/>
            <person name="Reid J."/>
            <person name="Rouhana J."/>
            <person name="Saada N."/>
            <person name="Shang Y."/>
            <person name="Simmons D."/>
            <person name="Thornton R."/>
            <person name="Warren J."/>
            <person name="Weissenberger G."/>
            <person name="Zhang J."/>
            <person name="Zhang L."/>
            <person name="Zhou C."/>
            <person name="Zhu D."/>
            <person name="Muzny D."/>
            <person name="Worley K."/>
            <person name="Gibbs R."/>
        </authorList>
    </citation>
    <scope>NUCLEOTIDE SEQUENCE [LARGE SCALE GENOMIC DNA]</scope>
    <source>
        <strain evidence="1 2">ATCC 51172</strain>
    </source>
</reference>
<name>C2BE15_9FIRM</name>
<dbReference type="HOGENOM" id="CLU_3283976_0_0_9"/>
<protein>
    <submittedName>
        <fullName evidence="1">Uncharacterized protein</fullName>
    </submittedName>
</protein>
<dbReference type="PROSITE" id="PS51257">
    <property type="entry name" value="PROKAR_LIPOPROTEIN"/>
    <property type="match status" value="1"/>
</dbReference>
<dbReference type="AlphaFoldDB" id="C2BE15"/>
<comment type="caution">
    <text evidence="1">The sequence shown here is derived from an EMBL/GenBank/DDBJ whole genome shotgun (WGS) entry which is preliminary data.</text>
</comment>
<organism evidence="1 2">
    <name type="scientific">Anaerococcus lactolyticus ATCC 51172</name>
    <dbReference type="NCBI Taxonomy" id="525254"/>
    <lineage>
        <taxon>Bacteria</taxon>
        <taxon>Bacillati</taxon>
        <taxon>Bacillota</taxon>
        <taxon>Tissierellia</taxon>
        <taxon>Tissierellales</taxon>
        <taxon>Peptoniphilaceae</taxon>
        <taxon>Anaerococcus</taxon>
    </lineage>
</organism>
<proteinExistence type="predicted"/>
<evidence type="ECO:0000313" key="1">
    <source>
        <dbReference type="EMBL" id="EEI86851.1"/>
    </source>
</evidence>
<dbReference type="eggNOG" id="COG4317">
    <property type="taxonomic scope" value="Bacteria"/>
</dbReference>
<dbReference type="EMBL" id="ABYO01000088">
    <property type="protein sequence ID" value="EEI86851.1"/>
    <property type="molecule type" value="Genomic_DNA"/>
</dbReference>
<accession>C2BE15</accession>
<dbReference type="Proteomes" id="UP000005984">
    <property type="component" value="Unassembled WGS sequence"/>
</dbReference>
<sequence length="40" mass="4260">MGRQLLNGTAFAAACDKEKTVSHVLGQLPGRHQAPDKKQG</sequence>
<keyword evidence="2" id="KW-1185">Reference proteome</keyword>